<dbReference type="EMBL" id="AJIL01000003">
    <property type="protein sequence ID" value="KNF06417.1"/>
    <property type="molecule type" value="Genomic_DNA"/>
</dbReference>
<keyword evidence="3" id="KW-1185">Reference proteome</keyword>
<proteinExistence type="predicted"/>
<dbReference type="Proteomes" id="UP000054564">
    <property type="component" value="Unassembled WGS sequence"/>
</dbReference>
<feature type="compositionally biased region" description="Polar residues" evidence="1">
    <location>
        <begin position="60"/>
        <end position="77"/>
    </location>
</feature>
<name>A0A0L0W4M9_9BASI</name>
<evidence type="ECO:0000256" key="1">
    <source>
        <dbReference type="SAM" id="MobiDB-lite"/>
    </source>
</evidence>
<evidence type="ECO:0000313" key="3">
    <source>
        <dbReference type="Proteomes" id="UP000054564"/>
    </source>
</evidence>
<evidence type="ECO:0000313" key="2">
    <source>
        <dbReference type="EMBL" id="KNF06417.1"/>
    </source>
</evidence>
<sequence>METIAEEDKYDDEPVANGEEELEESVSEDEEIDGDDSDKDAEEEKSGDDENDSDQDKEQVGSSTGRKNKSKTASNLSRSNELNKLTKLLDFVICKITGSARWRQKFKAIALAKALGLLD</sequence>
<accession>A0A0L0W4M9</accession>
<feature type="compositionally biased region" description="Acidic residues" evidence="1">
    <location>
        <begin position="1"/>
        <end position="53"/>
    </location>
</feature>
<protein>
    <submittedName>
        <fullName evidence="2">Uncharacterized protein</fullName>
    </submittedName>
</protein>
<reference evidence="3" key="1">
    <citation type="submission" date="2014-03" db="EMBL/GenBank/DDBJ databases">
        <title>The Genome Sequence of Puccinia striiformis f. sp. tritici PST-78.</title>
        <authorList>
            <consortium name="The Broad Institute Genome Sequencing Platform"/>
            <person name="Cuomo C."/>
            <person name="Hulbert S."/>
            <person name="Chen X."/>
            <person name="Walker B."/>
            <person name="Young S.K."/>
            <person name="Zeng Q."/>
            <person name="Gargeya S."/>
            <person name="Fitzgerald M."/>
            <person name="Haas B."/>
            <person name="Abouelleil A."/>
            <person name="Alvarado L."/>
            <person name="Arachchi H.M."/>
            <person name="Berlin A.M."/>
            <person name="Chapman S.B."/>
            <person name="Goldberg J."/>
            <person name="Griggs A."/>
            <person name="Gujja S."/>
            <person name="Hansen M."/>
            <person name="Howarth C."/>
            <person name="Imamovic A."/>
            <person name="Larimer J."/>
            <person name="McCowan C."/>
            <person name="Montmayeur A."/>
            <person name="Murphy C."/>
            <person name="Neiman D."/>
            <person name="Pearson M."/>
            <person name="Priest M."/>
            <person name="Roberts A."/>
            <person name="Saif S."/>
            <person name="Shea T."/>
            <person name="Sisk P."/>
            <person name="Sykes S."/>
            <person name="Wortman J."/>
            <person name="Nusbaum C."/>
            <person name="Birren B."/>
        </authorList>
    </citation>
    <scope>NUCLEOTIDE SEQUENCE [LARGE SCALE GENOMIC DNA]</scope>
    <source>
        <strain evidence="3">race PST-78</strain>
    </source>
</reference>
<dbReference type="AlphaFoldDB" id="A0A0L0W4M9"/>
<organism evidence="2 3">
    <name type="scientific">Puccinia striiformis f. sp. tritici PST-78</name>
    <dbReference type="NCBI Taxonomy" id="1165861"/>
    <lineage>
        <taxon>Eukaryota</taxon>
        <taxon>Fungi</taxon>
        <taxon>Dikarya</taxon>
        <taxon>Basidiomycota</taxon>
        <taxon>Pucciniomycotina</taxon>
        <taxon>Pucciniomycetes</taxon>
        <taxon>Pucciniales</taxon>
        <taxon>Pucciniaceae</taxon>
        <taxon>Puccinia</taxon>
    </lineage>
</organism>
<gene>
    <name evidence="2" type="ORF">PSTG_00300</name>
</gene>
<feature type="region of interest" description="Disordered" evidence="1">
    <location>
        <begin position="1"/>
        <end position="77"/>
    </location>
</feature>
<comment type="caution">
    <text evidence="2">The sequence shown here is derived from an EMBL/GenBank/DDBJ whole genome shotgun (WGS) entry which is preliminary data.</text>
</comment>